<dbReference type="EMBL" id="JBELOE010000270">
    <property type="protein sequence ID" value="MER2493804.1"/>
    <property type="molecule type" value="Genomic_DNA"/>
</dbReference>
<name>A0ABV1RLI2_9ALTE</name>
<proteinExistence type="predicted"/>
<dbReference type="Pfam" id="PF14559">
    <property type="entry name" value="TPR_19"/>
    <property type="match status" value="1"/>
</dbReference>
<dbReference type="InterPro" id="IPR013766">
    <property type="entry name" value="Thioredoxin_domain"/>
</dbReference>
<sequence>MQPINAAGENTNVVEINAENFQQVILQGSQEKVVVIDFYTQQSEQSTQLSQKLSNLVAGAQDSVTLARVNCDDPQMQQLAMQFGVQSLPTCIVFQDGKGINGFAGDQSDAELQNFFEPYLPKPEDALIKQVSALIADDNFADALIPAREAYEIAPQRDETQKLLIDVLLNLGQNTEAEALLDKIPMVNQDDYYQSLQAKLELNKQAAETPEIQALRAELDKQPGDPSISLKLAVQLHQAQQNEEALELLLAVLIKDLNALDGEVKKVMMDILATAAKGDPIATKARRKLYSLLY</sequence>
<comment type="caution">
    <text evidence="2">The sequence shown here is derived from an EMBL/GenBank/DDBJ whole genome shotgun (WGS) entry which is preliminary data.</text>
</comment>
<dbReference type="Gene3D" id="3.40.30.10">
    <property type="entry name" value="Glutaredoxin"/>
    <property type="match status" value="1"/>
</dbReference>
<accession>A0ABV1RLI2</accession>
<reference evidence="2 3" key="1">
    <citation type="submission" date="2024-06" db="EMBL/GenBank/DDBJ databases">
        <authorList>
            <person name="Chen R.Y."/>
        </authorList>
    </citation>
    <scope>NUCLEOTIDE SEQUENCE [LARGE SCALE GENOMIC DNA]</scope>
    <source>
        <strain evidence="2 3">D2</strain>
    </source>
</reference>
<evidence type="ECO:0000259" key="1">
    <source>
        <dbReference type="PROSITE" id="PS51352"/>
    </source>
</evidence>
<organism evidence="2 3">
    <name type="scientific">Catenovulum sediminis</name>
    <dbReference type="NCBI Taxonomy" id="1740262"/>
    <lineage>
        <taxon>Bacteria</taxon>
        <taxon>Pseudomonadati</taxon>
        <taxon>Pseudomonadota</taxon>
        <taxon>Gammaproteobacteria</taxon>
        <taxon>Alteromonadales</taxon>
        <taxon>Alteromonadaceae</taxon>
        <taxon>Catenovulum</taxon>
    </lineage>
</organism>
<dbReference type="Pfam" id="PF14561">
    <property type="entry name" value="TPR_20"/>
    <property type="match status" value="1"/>
</dbReference>
<keyword evidence="3" id="KW-1185">Reference proteome</keyword>
<dbReference type="PANTHER" id="PTHR43601">
    <property type="entry name" value="THIOREDOXIN, MITOCHONDRIAL"/>
    <property type="match status" value="1"/>
</dbReference>
<evidence type="ECO:0000313" key="2">
    <source>
        <dbReference type="EMBL" id="MER2493804.1"/>
    </source>
</evidence>
<dbReference type="PROSITE" id="PS51352">
    <property type="entry name" value="THIOREDOXIN_2"/>
    <property type="match status" value="1"/>
</dbReference>
<dbReference type="PANTHER" id="PTHR43601:SF3">
    <property type="entry name" value="THIOREDOXIN, MITOCHONDRIAL"/>
    <property type="match status" value="1"/>
</dbReference>
<dbReference type="InterPro" id="IPR011990">
    <property type="entry name" value="TPR-like_helical_dom_sf"/>
</dbReference>
<dbReference type="RefSeq" id="WP_350402858.1">
    <property type="nucleotide sequence ID" value="NZ_JBELOE010000270.1"/>
</dbReference>
<evidence type="ECO:0000313" key="3">
    <source>
        <dbReference type="Proteomes" id="UP001467690"/>
    </source>
</evidence>
<feature type="domain" description="Thioredoxin" evidence="1">
    <location>
        <begin position="1"/>
        <end position="121"/>
    </location>
</feature>
<dbReference type="InterPro" id="IPR036249">
    <property type="entry name" value="Thioredoxin-like_sf"/>
</dbReference>
<dbReference type="SUPFAM" id="SSF52833">
    <property type="entry name" value="Thioredoxin-like"/>
    <property type="match status" value="1"/>
</dbReference>
<gene>
    <name evidence="2" type="ORF">ABS311_18165</name>
</gene>
<dbReference type="SUPFAM" id="SSF48452">
    <property type="entry name" value="TPR-like"/>
    <property type="match status" value="1"/>
</dbReference>
<dbReference type="Proteomes" id="UP001467690">
    <property type="component" value="Unassembled WGS sequence"/>
</dbReference>
<dbReference type="Pfam" id="PF00085">
    <property type="entry name" value="Thioredoxin"/>
    <property type="match status" value="1"/>
</dbReference>
<dbReference type="Gene3D" id="1.25.40.10">
    <property type="entry name" value="Tetratricopeptide repeat domain"/>
    <property type="match status" value="2"/>
</dbReference>
<protein>
    <submittedName>
        <fullName evidence="2">Tetratricopeptide repeat protein</fullName>
    </submittedName>
</protein>